<keyword evidence="12 17" id="KW-0413">Isomerase</keyword>
<evidence type="ECO:0000256" key="7">
    <source>
        <dbReference type="ARBA" id="ARBA00011245"/>
    </source>
</evidence>
<evidence type="ECO:0000256" key="17">
    <source>
        <dbReference type="HAMAP-Rule" id="MF_00135"/>
    </source>
</evidence>
<dbReference type="HAMAP" id="MF_00134_B">
    <property type="entry name" value="IGPS_B"/>
    <property type="match status" value="1"/>
</dbReference>
<dbReference type="HAMAP" id="MF_00135">
    <property type="entry name" value="PRAI"/>
    <property type="match status" value="1"/>
</dbReference>
<organism evidence="20 21">
    <name type="scientific">Haemophilus haemolyticus</name>
    <dbReference type="NCBI Taxonomy" id="726"/>
    <lineage>
        <taxon>Bacteria</taxon>
        <taxon>Pseudomonadati</taxon>
        <taxon>Pseudomonadota</taxon>
        <taxon>Gammaproteobacteria</taxon>
        <taxon>Pasteurellales</taxon>
        <taxon>Pasteurellaceae</taxon>
        <taxon>Haemophilus</taxon>
    </lineage>
</organism>
<dbReference type="FunFam" id="3.20.20.70:FF:000024">
    <property type="entry name" value="Indole-3-glycerol phosphate synthase"/>
    <property type="match status" value="1"/>
</dbReference>
<evidence type="ECO:0000256" key="1">
    <source>
        <dbReference type="ARBA" id="ARBA00001164"/>
    </source>
</evidence>
<dbReference type="SUPFAM" id="SSF51366">
    <property type="entry name" value="Ribulose-phoshate binding barrel"/>
    <property type="match status" value="2"/>
</dbReference>
<comment type="similarity">
    <text evidence="6">In the C-terminal section; belongs to the TrpF family.</text>
</comment>
<dbReference type="EC" id="4.1.1.48" evidence="16"/>
<comment type="similarity">
    <text evidence="16">Belongs to the TrpC family.</text>
</comment>
<evidence type="ECO:0000256" key="16">
    <source>
        <dbReference type="HAMAP-Rule" id="MF_00134"/>
    </source>
</evidence>
<evidence type="ECO:0000313" key="21">
    <source>
        <dbReference type="Proteomes" id="UP000316888"/>
    </source>
</evidence>
<evidence type="ECO:0000256" key="11">
    <source>
        <dbReference type="ARBA" id="ARBA00023141"/>
    </source>
</evidence>
<evidence type="ECO:0000313" key="20">
    <source>
        <dbReference type="EMBL" id="TPH22508.1"/>
    </source>
</evidence>
<dbReference type="Proteomes" id="UP000316888">
    <property type="component" value="Unassembled WGS sequence"/>
</dbReference>
<evidence type="ECO:0000256" key="15">
    <source>
        <dbReference type="ARBA" id="ARBA00025592"/>
    </source>
</evidence>
<keyword evidence="11 16" id="KW-0057">Aromatic amino acid biosynthesis</keyword>
<dbReference type="Pfam" id="PF00218">
    <property type="entry name" value="IGPS"/>
    <property type="match status" value="1"/>
</dbReference>
<comment type="catalytic activity">
    <reaction evidence="1 17">
        <text>N-(5-phospho-beta-D-ribosyl)anthranilate = 1-(2-carboxyphenylamino)-1-deoxy-D-ribulose 5-phosphate</text>
        <dbReference type="Rhea" id="RHEA:21540"/>
        <dbReference type="ChEBI" id="CHEBI:18277"/>
        <dbReference type="ChEBI" id="CHEBI:58613"/>
        <dbReference type="EC" id="5.3.1.24"/>
    </reaction>
</comment>
<dbReference type="CDD" id="cd00331">
    <property type="entry name" value="IGPS"/>
    <property type="match status" value="1"/>
</dbReference>
<gene>
    <name evidence="17 20" type="primary">trpF</name>
    <name evidence="16" type="synonym">trpC</name>
    <name evidence="20" type="ORF">EUX48_05945</name>
</gene>
<evidence type="ECO:0000259" key="19">
    <source>
        <dbReference type="Pfam" id="PF00697"/>
    </source>
</evidence>
<dbReference type="FunFam" id="3.20.20.70:FF:000165">
    <property type="entry name" value="Multifunctional fusion protein"/>
    <property type="match status" value="1"/>
</dbReference>
<evidence type="ECO:0000256" key="3">
    <source>
        <dbReference type="ARBA" id="ARBA00004664"/>
    </source>
</evidence>
<comment type="pathway">
    <text evidence="4 16">Amino-acid biosynthesis; L-tryptophan biosynthesis; L-tryptophan from chorismate: step 4/5.</text>
</comment>
<dbReference type="InterPro" id="IPR001468">
    <property type="entry name" value="Indole-3-GlycerolPSynthase_CS"/>
</dbReference>
<evidence type="ECO:0000256" key="14">
    <source>
        <dbReference type="ARBA" id="ARBA00023268"/>
    </source>
</evidence>
<evidence type="ECO:0000256" key="10">
    <source>
        <dbReference type="ARBA" id="ARBA00022822"/>
    </source>
</evidence>
<evidence type="ECO:0000256" key="4">
    <source>
        <dbReference type="ARBA" id="ARBA00004696"/>
    </source>
</evidence>
<comment type="pathway">
    <text evidence="3 17">Amino-acid biosynthesis; L-tryptophan biosynthesis; L-tryptophan from chorismate: step 3/5.</text>
</comment>
<sequence length="480" mass="53792">MMITQDFTKPIDSATVLQKIVLDKAQWVQAKEKELPLSQFKEKIQKSDRSFYAALAKGTHQKPAYILECKKASPSKGLIRAEFNLEDIANVYKHYASAVSVLTDEKYFQGNFEFLPLVRNIVSQPVLCKDFMISEYQVYLARYYQADAILLMLSVVNDETYRVLADLAHSLGMGVLTETSNEEEFERALALGAKIIGVNNRNLHDLTVDLNRVVELTEKYADHIPADVRIISESGIYNHKQIRQLQKVAHGFLIGSSLMGNQDLNNAVRSVILGENKVCGLTRAQDVKIVYENGAVYGGLIFAEHSKRCVSLRQAQELVTAAPLRFVGVFQNQEIDFIVKIANQLQLYAVQLHGAENEAFITALRQQLPKNTQVWKAISINTEAQSAVNFTDDLNVDRYIFDSQTENQQGGTGKTFDWSLIPENLKHKIILAGGISPNNVEQAIQQNCLGLDLNSGVESAAGVKDQEKVRLVFEKIFNSF</sequence>
<keyword evidence="13 16" id="KW-0456">Lyase</keyword>
<dbReference type="PROSITE" id="PS00614">
    <property type="entry name" value="IGPS"/>
    <property type="match status" value="1"/>
</dbReference>
<dbReference type="UniPathway" id="UPA00035">
    <property type="reaction ID" value="UER00042"/>
</dbReference>
<name>A0A502LE59_HAEHA</name>
<dbReference type="GO" id="GO:0004640">
    <property type="term" value="F:phosphoribosylanthranilate isomerase activity"/>
    <property type="evidence" value="ECO:0007669"/>
    <property type="project" value="UniProtKB-UniRule"/>
</dbReference>
<dbReference type="InterPro" id="IPR045186">
    <property type="entry name" value="Indole-3-glycerol_P_synth"/>
</dbReference>
<keyword evidence="14" id="KW-0511">Multifunctional enzyme</keyword>
<dbReference type="PANTHER" id="PTHR22854:SF2">
    <property type="entry name" value="INDOLE-3-GLYCEROL-PHOSPHATE SYNTHASE"/>
    <property type="match status" value="1"/>
</dbReference>
<proteinExistence type="inferred from homology"/>
<comment type="function">
    <text evidence="15">Bifunctional enzyme that catalyzes two sequential steps of tryptophan biosynthetic pathway. The first reaction is catalyzed by the isomerase, coded by the TrpF domain; the second reaction is catalyzed by the synthase, coded by the TrpC domain.</text>
</comment>
<dbReference type="Pfam" id="PF00697">
    <property type="entry name" value="PRAI"/>
    <property type="match status" value="1"/>
</dbReference>
<comment type="similarity">
    <text evidence="17">Belongs to the TrpF family.</text>
</comment>
<dbReference type="InterPro" id="IPR011060">
    <property type="entry name" value="RibuloseP-bd_barrel"/>
</dbReference>
<reference evidence="20 21" key="1">
    <citation type="submission" date="2019-01" db="EMBL/GenBank/DDBJ databases">
        <title>Comparative genomic analysis identifies haemin-independent Haemophilus haemolyticus: a formal re-classification of Haemophilus intermedius.</title>
        <authorList>
            <person name="Harris T.M."/>
            <person name="Price E.P."/>
            <person name="Sarovich D.S."/>
            <person name="Norskov-Lauritsen N."/>
            <person name="Beissbarth J."/>
            <person name="Chang A.B."/>
            <person name="Smith-Vaughan H.C."/>
        </authorList>
    </citation>
    <scope>NUCLEOTIDE SEQUENCE [LARGE SCALE GENOMIC DNA]</scope>
    <source>
        <strain evidence="20 21">60824 B Hi-4</strain>
    </source>
</reference>
<dbReference type="GO" id="GO:0000162">
    <property type="term" value="P:L-tryptophan biosynthetic process"/>
    <property type="evidence" value="ECO:0007669"/>
    <property type="project" value="UniProtKB-UniRule"/>
</dbReference>
<protein>
    <recommendedName>
        <fullName evidence="16 17">Multifunctional fusion protein</fullName>
    </recommendedName>
    <domain>
        <recommendedName>
            <fullName evidence="16">Indole-3-glycerol phosphate synthase</fullName>
            <shortName evidence="16">IGPS</shortName>
            <ecNumber evidence="16">4.1.1.48</ecNumber>
        </recommendedName>
    </domain>
    <domain>
        <recommendedName>
            <fullName evidence="17">N-(5'-phosphoribosyl)anthranilate isomerase</fullName>
            <shortName evidence="17">PRAI</shortName>
            <ecNumber evidence="17">5.3.1.24</ecNumber>
        </recommendedName>
    </domain>
</protein>
<keyword evidence="8 16" id="KW-0028">Amino-acid biosynthesis</keyword>
<dbReference type="AlphaFoldDB" id="A0A502LE59"/>
<evidence type="ECO:0000256" key="12">
    <source>
        <dbReference type="ARBA" id="ARBA00023235"/>
    </source>
</evidence>
<feature type="domain" description="N-(5'phosphoribosyl) anthranilate isomerase (PRAI)" evidence="19">
    <location>
        <begin position="276"/>
        <end position="474"/>
    </location>
</feature>
<dbReference type="GO" id="GO:0004425">
    <property type="term" value="F:indole-3-glycerol-phosphate synthase activity"/>
    <property type="evidence" value="ECO:0007669"/>
    <property type="project" value="UniProtKB-UniRule"/>
</dbReference>
<evidence type="ECO:0000256" key="9">
    <source>
        <dbReference type="ARBA" id="ARBA00022793"/>
    </source>
</evidence>
<comment type="catalytic activity">
    <reaction evidence="2 16">
        <text>1-(2-carboxyphenylamino)-1-deoxy-D-ribulose 5-phosphate + H(+) = (1S,2R)-1-C-(indol-3-yl)glycerol 3-phosphate + CO2 + H2O</text>
        <dbReference type="Rhea" id="RHEA:23476"/>
        <dbReference type="ChEBI" id="CHEBI:15377"/>
        <dbReference type="ChEBI" id="CHEBI:15378"/>
        <dbReference type="ChEBI" id="CHEBI:16526"/>
        <dbReference type="ChEBI" id="CHEBI:58613"/>
        <dbReference type="ChEBI" id="CHEBI:58866"/>
        <dbReference type="EC" id="4.1.1.48"/>
    </reaction>
</comment>
<feature type="domain" description="Indole-3-glycerol phosphate synthase" evidence="18">
    <location>
        <begin position="17"/>
        <end position="270"/>
    </location>
</feature>
<dbReference type="InterPro" id="IPR001240">
    <property type="entry name" value="PRAI_dom"/>
</dbReference>
<keyword evidence="10 16" id="KW-0822">Tryptophan biosynthesis</keyword>
<dbReference type="InterPro" id="IPR013785">
    <property type="entry name" value="Aldolase_TIM"/>
</dbReference>
<evidence type="ECO:0000256" key="6">
    <source>
        <dbReference type="ARBA" id="ARBA00009847"/>
    </source>
</evidence>
<dbReference type="NCBIfam" id="NF006945">
    <property type="entry name" value="PRK09427.1"/>
    <property type="match status" value="1"/>
</dbReference>
<dbReference type="CDD" id="cd00405">
    <property type="entry name" value="PRAI"/>
    <property type="match status" value="1"/>
</dbReference>
<dbReference type="PANTHER" id="PTHR22854">
    <property type="entry name" value="TRYPTOPHAN BIOSYNTHESIS PROTEIN"/>
    <property type="match status" value="1"/>
</dbReference>
<evidence type="ECO:0000259" key="18">
    <source>
        <dbReference type="Pfam" id="PF00218"/>
    </source>
</evidence>
<dbReference type="InterPro" id="IPR013798">
    <property type="entry name" value="Indole-3-glycerol_P_synth_dom"/>
</dbReference>
<evidence type="ECO:0000256" key="13">
    <source>
        <dbReference type="ARBA" id="ARBA00023239"/>
    </source>
</evidence>
<dbReference type="EMBL" id="SDPB01000019">
    <property type="protein sequence ID" value="TPH22508.1"/>
    <property type="molecule type" value="Genomic_DNA"/>
</dbReference>
<evidence type="ECO:0000256" key="8">
    <source>
        <dbReference type="ARBA" id="ARBA00022605"/>
    </source>
</evidence>
<dbReference type="EC" id="5.3.1.24" evidence="17"/>
<keyword evidence="9 16" id="KW-0210">Decarboxylase</keyword>
<comment type="caution">
    <text evidence="20">The sequence shown here is derived from an EMBL/GenBank/DDBJ whole genome shotgun (WGS) entry which is preliminary data.</text>
</comment>
<dbReference type="Gene3D" id="3.20.20.70">
    <property type="entry name" value="Aldolase class I"/>
    <property type="match status" value="2"/>
</dbReference>
<evidence type="ECO:0000256" key="5">
    <source>
        <dbReference type="ARBA" id="ARBA00007902"/>
    </source>
</evidence>
<evidence type="ECO:0000256" key="2">
    <source>
        <dbReference type="ARBA" id="ARBA00001633"/>
    </source>
</evidence>
<comment type="similarity">
    <text evidence="5">In the N-terminal section; belongs to the TrpC family.</text>
</comment>
<comment type="subunit">
    <text evidence="7">Monomer.</text>
</comment>
<accession>A0A502LE59</accession>